<comment type="caution">
    <text evidence="12">The sequence shown here is derived from an EMBL/GenBank/DDBJ whole genome shotgun (WGS) entry which is preliminary data.</text>
</comment>
<feature type="repeat" description="Solcar" evidence="10">
    <location>
        <begin position="217"/>
        <end position="307"/>
    </location>
</feature>
<dbReference type="InterPro" id="IPR051508">
    <property type="entry name" value="Mito_Carrier_Antiporter"/>
</dbReference>
<protein>
    <submittedName>
        <fullName evidence="12">Uncharacterized protein</fullName>
    </submittedName>
</protein>
<comment type="subcellular location">
    <subcellularLocation>
        <location evidence="1">Mitochondrion inner membrane</location>
        <topology evidence="1">Multi-pass membrane protein</topology>
    </subcellularLocation>
</comment>
<keyword evidence="4 10" id="KW-0812">Transmembrane</keyword>
<keyword evidence="9 10" id="KW-0472">Membrane</keyword>
<keyword evidence="3 11" id="KW-0813">Transport</keyword>
<evidence type="ECO:0000313" key="13">
    <source>
        <dbReference type="Proteomes" id="UP000639338"/>
    </source>
</evidence>
<dbReference type="PROSITE" id="PS50920">
    <property type="entry name" value="SOLCAR"/>
    <property type="match status" value="3"/>
</dbReference>
<dbReference type="InterPro" id="IPR018108">
    <property type="entry name" value="MCP_transmembrane"/>
</dbReference>
<dbReference type="Proteomes" id="UP000639338">
    <property type="component" value="Unassembled WGS sequence"/>
</dbReference>
<keyword evidence="7" id="KW-1133">Transmembrane helix</keyword>
<evidence type="ECO:0000256" key="10">
    <source>
        <dbReference type="PROSITE-ProRule" id="PRU00282"/>
    </source>
</evidence>
<feature type="repeat" description="Solcar" evidence="10">
    <location>
        <begin position="118"/>
        <end position="207"/>
    </location>
</feature>
<feature type="repeat" description="Solcar" evidence="10">
    <location>
        <begin position="15"/>
        <end position="104"/>
    </location>
</feature>
<gene>
    <name evidence="12" type="ORF">HCN44_004097</name>
</gene>
<dbReference type="OrthoDB" id="6703404at2759"/>
<dbReference type="Pfam" id="PF00153">
    <property type="entry name" value="Mito_carr"/>
    <property type="match status" value="3"/>
</dbReference>
<evidence type="ECO:0000256" key="11">
    <source>
        <dbReference type="RuleBase" id="RU000488"/>
    </source>
</evidence>
<evidence type="ECO:0000256" key="5">
    <source>
        <dbReference type="ARBA" id="ARBA00022737"/>
    </source>
</evidence>
<dbReference type="PANTHER" id="PTHR45928">
    <property type="entry name" value="RE38146P"/>
    <property type="match status" value="1"/>
</dbReference>
<evidence type="ECO:0000256" key="9">
    <source>
        <dbReference type="ARBA" id="ARBA00023136"/>
    </source>
</evidence>
<dbReference type="GO" id="GO:0005743">
    <property type="term" value="C:mitochondrial inner membrane"/>
    <property type="evidence" value="ECO:0007669"/>
    <property type="project" value="UniProtKB-SubCell"/>
</dbReference>
<proteinExistence type="inferred from homology"/>
<evidence type="ECO:0000313" key="12">
    <source>
        <dbReference type="EMBL" id="KAF7994625.1"/>
    </source>
</evidence>
<evidence type="ECO:0000256" key="4">
    <source>
        <dbReference type="ARBA" id="ARBA00022692"/>
    </source>
</evidence>
<dbReference type="AlphaFoldDB" id="A0A835CVQ5"/>
<organism evidence="12 13">
    <name type="scientific">Aphidius gifuensis</name>
    <name type="common">Parasitoid wasp</name>
    <dbReference type="NCBI Taxonomy" id="684658"/>
    <lineage>
        <taxon>Eukaryota</taxon>
        <taxon>Metazoa</taxon>
        <taxon>Ecdysozoa</taxon>
        <taxon>Arthropoda</taxon>
        <taxon>Hexapoda</taxon>
        <taxon>Insecta</taxon>
        <taxon>Pterygota</taxon>
        <taxon>Neoptera</taxon>
        <taxon>Endopterygota</taxon>
        <taxon>Hymenoptera</taxon>
        <taxon>Apocrita</taxon>
        <taxon>Ichneumonoidea</taxon>
        <taxon>Braconidae</taxon>
        <taxon>Aphidiinae</taxon>
        <taxon>Aphidius</taxon>
    </lineage>
</organism>
<keyword evidence="13" id="KW-1185">Reference proteome</keyword>
<dbReference type="EMBL" id="JACMRX010000002">
    <property type="protein sequence ID" value="KAF7994625.1"/>
    <property type="molecule type" value="Genomic_DNA"/>
</dbReference>
<evidence type="ECO:0000256" key="6">
    <source>
        <dbReference type="ARBA" id="ARBA00022792"/>
    </source>
</evidence>
<dbReference type="InterPro" id="IPR023395">
    <property type="entry name" value="MCP_dom_sf"/>
</dbReference>
<dbReference type="PANTHER" id="PTHR45928:SF1">
    <property type="entry name" value="RE38146P"/>
    <property type="match status" value="1"/>
</dbReference>
<sequence length="313" mass="33907">MTTNDSGAKSKPLGVEFGLGALAATGAGIFTNPIDVIKIRLQLQGELAAKGTYEKLYKNTFHAGYTIAKHEGILSLQSALGSALAFQVVLNGIRIGSFKFARTQGWIVDNDGQTNVPKTALMSGVSGYVAGILASPFYLVKTQIQSQSVESIAVGHQHNHKSQFSAYAKLWNEGGILGLYQRCTAGGARLFVGSATQLTSFSFARDWLQQFSVFDSRPMVLTFCSSVVGGIAVALAVQPVDVISSRLYNQAPDADGKLVYRGITDAFIKILRTEGFTGLYKGVFPTMIRIAPHTVLCLCFYDQLEIYYDRFIS</sequence>
<keyword evidence="8" id="KW-0496">Mitochondrion</keyword>
<evidence type="ECO:0000256" key="8">
    <source>
        <dbReference type="ARBA" id="ARBA00023128"/>
    </source>
</evidence>
<name>A0A835CVQ5_APHGI</name>
<keyword evidence="6" id="KW-0999">Mitochondrion inner membrane</keyword>
<dbReference type="SUPFAM" id="SSF103506">
    <property type="entry name" value="Mitochondrial carrier"/>
    <property type="match status" value="1"/>
</dbReference>
<reference evidence="12 13" key="1">
    <citation type="submission" date="2020-08" db="EMBL/GenBank/DDBJ databases">
        <title>Aphidius gifuensis genome sequencing and assembly.</title>
        <authorList>
            <person name="Du Z."/>
        </authorList>
    </citation>
    <scope>NUCLEOTIDE SEQUENCE [LARGE SCALE GENOMIC DNA]</scope>
    <source>
        <strain evidence="12">YNYX2018</strain>
        <tissue evidence="12">Adults</tissue>
    </source>
</reference>
<accession>A0A835CVQ5</accession>
<evidence type="ECO:0000256" key="3">
    <source>
        <dbReference type="ARBA" id="ARBA00022448"/>
    </source>
</evidence>
<dbReference type="Gene3D" id="1.50.40.10">
    <property type="entry name" value="Mitochondrial carrier domain"/>
    <property type="match status" value="1"/>
</dbReference>
<keyword evidence="5" id="KW-0677">Repeat</keyword>
<evidence type="ECO:0000256" key="1">
    <source>
        <dbReference type="ARBA" id="ARBA00004448"/>
    </source>
</evidence>
<evidence type="ECO:0000256" key="2">
    <source>
        <dbReference type="ARBA" id="ARBA00006375"/>
    </source>
</evidence>
<evidence type="ECO:0000256" key="7">
    <source>
        <dbReference type="ARBA" id="ARBA00022989"/>
    </source>
</evidence>
<comment type="similarity">
    <text evidence="2 11">Belongs to the mitochondrial carrier (TC 2.A.29) family.</text>
</comment>